<reference evidence="1 2" key="1">
    <citation type="submission" date="2019-11" db="EMBL/GenBank/DDBJ databases">
        <title>Whole-genome sequence of the anaerobic purple sulfur bacterium Allochromatium palmeri DSM 15591.</title>
        <authorList>
            <person name="Kyndt J.A."/>
            <person name="Meyer T.E."/>
        </authorList>
    </citation>
    <scope>NUCLEOTIDE SEQUENCE [LARGE SCALE GENOMIC DNA]</scope>
    <source>
        <strain evidence="1 2">DSM 15591</strain>
    </source>
</reference>
<accession>A0A6N8EGX2</accession>
<dbReference type="EMBL" id="WNKT01000023">
    <property type="protein sequence ID" value="MTW21717.1"/>
    <property type="molecule type" value="Genomic_DNA"/>
</dbReference>
<dbReference type="SUPFAM" id="SSF48452">
    <property type="entry name" value="TPR-like"/>
    <property type="match status" value="1"/>
</dbReference>
<dbReference type="InterPro" id="IPR019734">
    <property type="entry name" value="TPR_rpt"/>
</dbReference>
<protein>
    <recommendedName>
        <fullName evidence="3">Tetratricopeptide repeat protein</fullName>
    </recommendedName>
</protein>
<dbReference type="Proteomes" id="UP000434044">
    <property type="component" value="Unassembled WGS sequence"/>
</dbReference>
<comment type="caution">
    <text evidence="1">The sequence shown here is derived from an EMBL/GenBank/DDBJ whole genome shotgun (WGS) entry which is preliminary data.</text>
</comment>
<evidence type="ECO:0000313" key="2">
    <source>
        <dbReference type="Proteomes" id="UP000434044"/>
    </source>
</evidence>
<dbReference type="RefSeq" id="WP_155450296.1">
    <property type="nucleotide sequence ID" value="NZ_WNKT01000023.1"/>
</dbReference>
<gene>
    <name evidence="1" type="ORF">GJ668_11515</name>
</gene>
<dbReference type="SMART" id="SM00028">
    <property type="entry name" value="TPR"/>
    <property type="match status" value="3"/>
</dbReference>
<dbReference type="Gene3D" id="1.25.40.10">
    <property type="entry name" value="Tetratricopeptide repeat domain"/>
    <property type="match status" value="2"/>
</dbReference>
<evidence type="ECO:0000313" key="1">
    <source>
        <dbReference type="EMBL" id="MTW21717.1"/>
    </source>
</evidence>
<dbReference type="OrthoDB" id="9151247at2"/>
<proteinExistence type="predicted"/>
<sequence>MSSKNKQRTRRDSPKQANLSVEALATRAEHAIQSGDFRSAIADYKTLLKQEPRADWRAGLASAYAGRARELSTKGMLKEALVMWENRAALDPDLPMEADQCTLLARLGRFDALLARLADPKTPEALAERLRALLAARILGDDRSLLERIAPDDSLRRHAEAARESLEAYCAGDDERAREALSRLPFRSAYRDWSTILKALLTLNETPEEARRQLGRIPEDSPFSAIKASAELALLPESVFLERWPTLSRHQRAFASALRGWSPERLTFWEGLQRLGTPPKPELLVRFLQAQRKRLGEAWTRQAQRRILVHQGHECASWMPAIGSEPLDKLELMQLDAWDAEITAQHPEEIHDCWNSFALELKINPAERAKDPDHKAIIALALRRADQLFDALSTRRTPAGEISEIQEVVCEGLELSLESDPDLATYLRLIAFYRHAKRHKDSRRLLETATRHWPEDRRVIQATMDAALDTGAFKKAAGLARRLLAIDPINTEVRERLVAAHLAHARKQVLKSRLDLARKELGAAREWARGESAREQVELMSAFLDFIEDPTAGTLSLEPILNRLGSGLSGRLALILAGGELGLEPQRILRSLALDASIKPDRAELLAAFERLRRHLDSGRGFASALEPFLTKALTKAPWKELSRSELETVCETLKRARFDRIRGDVAKLALKRWRKAPIFVLHAFESKHPNGVLSPLSHDIFDLEQALETASAEGDDRTATRIHEALIRARPFGFGPPGPFGGSFFDFDDEDNEEDDFFGEFGDLTLPPGLDGSPEQFAAIFRLIGLEKMLDLLDAPLHVRRDLREAARERGEKAVIQEFIELIDQLIGASGGRKGRSRTRKPRR</sequence>
<name>A0A6N8EGX2_9GAMM</name>
<evidence type="ECO:0008006" key="3">
    <source>
        <dbReference type="Google" id="ProtNLM"/>
    </source>
</evidence>
<dbReference type="AlphaFoldDB" id="A0A6N8EGX2"/>
<dbReference type="InterPro" id="IPR011990">
    <property type="entry name" value="TPR-like_helical_dom_sf"/>
</dbReference>
<organism evidence="1 2">
    <name type="scientific">Allochromatium palmeri</name>
    <dbReference type="NCBI Taxonomy" id="231048"/>
    <lineage>
        <taxon>Bacteria</taxon>
        <taxon>Pseudomonadati</taxon>
        <taxon>Pseudomonadota</taxon>
        <taxon>Gammaproteobacteria</taxon>
        <taxon>Chromatiales</taxon>
        <taxon>Chromatiaceae</taxon>
        <taxon>Allochromatium</taxon>
    </lineage>
</organism>
<keyword evidence="2" id="KW-1185">Reference proteome</keyword>